<accession>A0A1I2Z1K5</accession>
<feature type="transmembrane region" description="Helical" evidence="1">
    <location>
        <begin position="143"/>
        <end position="166"/>
    </location>
</feature>
<keyword evidence="1" id="KW-0812">Transmembrane</keyword>
<name>A0A1I2Z1K5_9GAMM</name>
<dbReference type="InterPro" id="IPR051311">
    <property type="entry name" value="DedA_domain"/>
</dbReference>
<dbReference type="PANTHER" id="PTHR42709:SF11">
    <property type="entry name" value="DEDA FAMILY PROTEIN"/>
    <property type="match status" value="1"/>
</dbReference>
<feature type="transmembrane region" description="Helical" evidence="1">
    <location>
        <begin position="178"/>
        <end position="197"/>
    </location>
</feature>
<organism evidence="3 4">
    <name type="scientific">Modicisalibacter xianhensis</name>
    <dbReference type="NCBI Taxonomy" id="442341"/>
    <lineage>
        <taxon>Bacteria</taxon>
        <taxon>Pseudomonadati</taxon>
        <taxon>Pseudomonadota</taxon>
        <taxon>Gammaproteobacteria</taxon>
        <taxon>Oceanospirillales</taxon>
        <taxon>Halomonadaceae</taxon>
        <taxon>Modicisalibacter</taxon>
    </lineage>
</organism>
<dbReference type="RefSeq" id="WP_092843586.1">
    <property type="nucleotide sequence ID" value="NZ_FOPY01000002.1"/>
</dbReference>
<keyword evidence="4" id="KW-1185">Reference proteome</keyword>
<proteinExistence type="predicted"/>
<evidence type="ECO:0000256" key="1">
    <source>
        <dbReference type="SAM" id="Phobius"/>
    </source>
</evidence>
<evidence type="ECO:0000313" key="4">
    <source>
        <dbReference type="Proteomes" id="UP000199040"/>
    </source>
</evidence>
<dbReference type="STRING" id="442341.SAMN04487959_102282"/>
<keyword evidence="1" id="KW-1133">Transmembrane helix</keyword>
<dbReference type="EMBL" id="FOPY01000002">
    <property type="protein sequence ID" value="SFH31336.1"/>
    <property type="molecule type" value="Genomic_DNA"/>
</dbReference>
<keyword evidence="1" id="KW-0472">Membrane</keyword>
<sequence length="203" mass="22566">MPLPSFTLLTSTTAWLNKLSESRNAYWLLFVASMMETLIVPIPIEVILIPWMLCHPEKKWRIAAVALAGNLVAASIGYWLGNLVMDQWGDTLIQLFGGQAAYSDFQTRFNQDGFMAIAAIAVVPVPFQIAMLVAGVSDYPFPLFVLAAVMARSIRYFGLAILVQIFGNAAMRVWNRHSRPVGIGLVVVFFVWVGWQFKGSLPI</sequence>
<reference evidence="3 4" key="1">
    <citation type="submission" date="2016-10" db="EMBL/GenBank/DDBJ databases">
        <authorList>
            <person name="de Groot N.N."/>
        </authorList>
    </citation>
    <scope>NUCLEOTIDE SEQUENCE [LARGE SCALE GENOMIC DNA]</scope>
    <source>
        <strain evidence="3 4">CGMCC 1.6848</strain>
    </source>
</reference>
<dbReference type="Pfam" id="PF09335">
    <property type="entry name" value="VTT_dom"/>
    <property type="match status" value="1"/>
</dbReference>
<feature type="domain" description="VTT" evidence="2">
    <location>
        <begin position="59"/>
        <end position="163"/>
    </location>
</feature>
<protein>
    <submittedName>
        <fullName evidence="3">Membrane protein YqaA, SNARE-associated domain</fullName>
    </submittedName>
</protein>
<dbReference type="GO" id="GO:0005886">
    <property type="term" value="C:plasma membrane"/>
    <property type="evidence" value="ECO:0007669"/>
    <property type="project" value="UniProtKB-ARBA"/>
</dbReference>
<feature type="transmembrane region" description="Helical" evidence="1">
    <location>
        <begin position="60"/>
        <end position="80"/>
    </location>
</feature>
<feature type="transmembrane region" description="Helical" evidence="1">
    <location>
        <begin position="25"/>
        <end position="48"/>
    </location>
</feature>
<dbReference type="Proteomes" id="UP000199040">
    <property type="component" value="Unassembled WGS sequence"/>
</dbReference>
<feature type="transmembrane region" description="Helical" evidence="1">
    <location>
        <begin position="114"/>
        <end position="136"/>
    </location>
</feature>
<evidence type="ECO:0000259" key="2">
    <source>
        <dbReference type="Pfam" id="PF09335"/>
    </source>
</evidence>
<dbReference type="PANTHER" id="PTHR42709">
    <property type="entry name" value="ALKALINE PHOSPHATASE LIKE PROTEIN"/>
    <property type="match status" value="1"/>
</dbReference>
<dbReference type="InterPro" id="IPR032816">
    <property type="entry name" value="VTT_dom"/>
</dbReference>
<gene>
    <name evidence="3" type="ORF">SAMN04487959_102282</name>
</gene>
<evidence type="ECO:0000313" key="3">
    <source>
        <dbReference type="EMBL" id="SFH31336.1"/>
    </source>
</evidence>
<dbReference type="AlphaFoldDB" id="A0A1I2Z1K5"/>